<dbReference type="InterPro" id="IPR001223">
    <property type="entry name" value="Glyco_hydro18_cat"/>
</dbReference>
<dbReference type="InterPro" id="IPR036582">
    <property type="entry name" value="Mao_N_sf"/>
</dbReference>
<keyword evidence="1 3" id="KW-0378">Hydrolase</keyword>
<dbReference type="GO" id="GO:0004553">
    <property type="term" value="F:hydrolase activity, hydrolyzing O-glycosyl compounds"/>
    <property type="evidence" value="ECO:0007669"/>
    <property type="project" value="InterPro"/>
</dbReference>
<dbReference type="PANTHER" id="PTHR46066:SF2">
    <property type="entry name" value="CHITINASE DOMAIN-CONTAINING PROTEIN 1"/>
    <property type="match status" value="1"/>
</dbReference>
<dbReference type="SUPFAM" id="SSF51445">
    <property type="entry name" value="(Trans)glycosidases"/>
    <property type="match status" value="1"/>
</dbReference>
<dbReference type="PROSITE" id="PS51910">
    <property type="entry name" value="GH18_2"/>
    <property type="match status" value="1"/>
</dbReference>
<dbReference type="SMART" id="SM00636">
    <property type="entry name" value="Glyco_18"/>
    <property type="match status" value="1"/>
</dbReference>
<dbReference type="Proteomes" id="UP000823912">
    <property type="component" value="Unassembled WGS sequence"/>
</dbReference>
<proteinExistence type="inferred from homology"/>
<accession>A0A9D1JBF0</accession>
<dbReference type="PROSITE" id="PS01095">
    <property type="entry name" value="GH18_1"/>
    <property type="match status" value="1"/>
</dbReference>
<reference evidence="7" key="2">
    <citation type="journal article" date="2021" name="PeerJ">
        <title>Extensive microbial diversity within the chicken gut microbiome revealed by metagenomics and culture.</title>
        <authorList>
            <person name="Gilroy R."/>
            <person name="Ravi A."/>
            <person name="Getino M."/>
            <person name="Pursley I."/>
            <person name="Horton D.L."/>
            <person name="Alikhan N.F."/>
            <person name="Baker D."/>
            <person name="Gharbi K."/>
            <person name="Hall N."/>
            <person name="Watson M."/>
            <person name="Adriaenssens E.M."/>
            <person name="Foster-Nyarko E."/>
            <person name="Jarju S."/>
            <person name="Secka A."/>
            <person name="Antonio M."/>
            <person name="Oren A."/>
            <person name="Chaudhuri R.R."/>
            <person name="La Ragione R."/>
            <person name="Hildebrand F."/>
            <person name="Pallen M.J."/>
        </authorList>
    </citation>
    <scope>NUCLEOTIDE SEQUENCE</scope>
    <source>
        <strain evidence="7">ChiSjej5B23-6657</strain>
    </source>
</reference>
<dbReference type="GO" id="GO:0008061">
    <property type="term" value="F:chitin binding"/>
    <property type="evidence" value="ECO:0007669"/>
    <property type="project" value="InterPro"/>
</dbReference>
<evidence type="ECO:0000256" key="5">
    <source>
        <dbReference type="SAM" id="Phobius"/>
    </source>
</evidence>
<dbReference type="InterPro" id="IPR029070">
    <property type="entry name" value="Chitinase_insertion_sf"/>
</dbReference>
<feature type="domain" description="GH18" evidence="6">
    <location>
        <begin position="263"/>
        <end position="575"/>
    </location>
</feature>
<dbReference type="GO" id="GO:0005975">
    <property type="term" value="P:carbohydrate metabolic process"/>
    <property type="evidence" value="ECO:0007669"/>
    <property type="project" value="InterPro"/>
</dbReference>
<dbReference type="SUPFAM" id="SSF55383">
    <property type="entry name" value="Copper amine oxidase, domain N"/>
    <property type="match status" value="1"/>
</dbReference>
<dbReference type="Gene3D" id="3.20.20.80">
    <property type="entry name" value="Glycosidases"/>
    <property type="match status" value="1"/>
</dbReference>
<dbReference type="AlphaFoldDB" id="A0A9D1JBF0"/>
<keyword evidence="5" id="KW-0812">Transmembrane</keyword>
<comment type="caution">
    <text evidence="7">The sequence shown here is derived from an EMBL/GenBank/DDBJ whole genome shotgun (WGS) entry which is preliminary data.</text>
</comment>
<comment type="similarity">
    <text evidence="4">Belongs to the glycosyl hydrolase 18 family.</text>
</comment>
<name>A0A9D1JBF0_9FIRM</name>
<reference evidence="7" key="1">
    <citation type="submission" date="2020-10" db="EMBL/GenBank/DDBJ databases">
        <authorList>
            <person name="Gilroy R."/>
        </authorList>
    </citation>
    <scope>NUCLEOTIDE SEQUENCE</scope>
    <source>
        <strain evidence="7">ChiSjej5B23-6657</strain>
    </source>
</reference>
<keyword evidence="5" id="KW-0472">Membrane</keyword>
<evidence type="ECO:0000256" key="1">
    <source>
        <dbReference type="ARBA" id="ARBA00022801"/>
    </source>
</evidence>
<keyword evidence="5" id="KW-1133">Transmembrane helix</keyword>
<evidence type="ECO:0000259" key="6">
    <source>
        <dbReference type="PROSITE" id="PS51910"/>
    </source>
</evidence>
<evidence type="ECO:0000256" key="4">
    <source>
        <dbReference type="RuleBase" id="RU004453"/>
    </source>
</evidence>
<dbReference type="InterPro" id="IPR017853">
    <property type="entry name" value="GH"/>
</dbReference>
<dbReference type="Pfam" id="PF00704">
    <property type="entry name" value="Glyco_hydro_18"/>
    <property type="match status" value="1"/>
</dbReference>
<evidence type="ECO:0000313" key="7">
    <source>
        <dbReference type="EMBL" id="HIR71268.1"/>
    </source>
</evidence>
<evidence type="ECO:0000256" key="2">
    <source>
        <dbReference type="ARBA" id="ARBA00023295"/>
    </source>
</evidence>
<keyword evidence="2 3" id="KW-0326">Glycosidase</keyword>
<gene>
    <name evidence="7" type="ORF">IAA55_08305</name>
</gene>
<dbReference type="Gene3D" id="3.10.50.10">
    <property type="match status" value="1"/>
</dbReference>
<feature type="transmembrane region" description="Helical" evidence="5">
    <location>
        <begin position="15"/>
        <end position="35"/>
    </location>
</feature>
<dbReference type="InterPro" id="IPR001579">
    <property type="entry name" value="Glyco_hydro_18_chit_AS"/>
</dbReference>
<dbReference type="InterPro" id="IPR011583">
    <property type="entry name" value="Chitinase_II/V-like_cat"/>
</dbReference>
<sequence length="575" mass="63740">MERKRTRRKPGNGRLRWVIGGVGAVIVLALVIFLVQRYTPSKERMALTDYFVLTEEDQAAVIVDGTYYEDEADTPVHGIYQDGHPYLEISFLKEYLDDGYVYDGTENILRYITSSHVISVSPGSSTYMVDRSREQADHNIMIARDGAVYLSLDFMKQYTDLTYSIAEEPCRLIIEKAGYEKTTAALKRDTELRRHGGVKSPILKDGKEGDVVSVLDDYGSWSLVLTQDGVLGCVQNSRLGSRQQVVTEATLPKEEFSHILLDTDVVLGWHQVTSASANSGIADVLSRASGMNVISPTWFYLDDNQGGIADLGSRSYVDYCHQQGVQVWGLVSNLENDEVDTTSVLNTTSSRDALVNNLIAAAITYNLDGINVDIEQLSGAAADGYLAFVKELSLKCEKNDLILSVDNYAPSASSMIYNRDVQADFADYVIIMAYDEHYSGGDEAGSVASIGFVEDAVKATLEEVPKEQVIMGMPLYSRVWYYDGTTLKSSAMGVAATANYIADHNMTMTWDEKLGQNYGEYTQDGVTYQLWQEDAFSIEEKLKVLTEHDLAGGAFWKLGFDDASIWSVTAKYLNP</sequence>
<protein>
    <submittedName>
        <fullName evidence="7">Glycosyl hydrolase family 18</fullName>
    </submittedName>
</protein>
<evidence type="ECO:0000313" key="8">
    <source>
        <dbReference type="Proteomes" id="UP000823912"/>
    </source>
</evidence>
<evidence type="ECO:0000256" key="3">
    <source>
        <dbReference type="RuleBase" id="RU000489"/>
    </source>
</evidence>
<dbReference type="EMBL" id="DVHM01000133">
    <property type="protein sequence ID" value="HIR71268.1"/>
    <property type="molecule type" value="Genomic_DNA"/>
</dbReference>
<dbReference type="PANTHER" id="PTHR46066">
    <property type="entry name" value="CHITINASE DOMAIN-CONTAINING PROTEIN 1 FAMILY MEMBER"/>
    <property type="match status" value="1"/>
</dbReference>
<organism evidence="7 8">
    <name type="scientific">Candidatus Pullilachnospira gallistercoris</name>
    <dbReference type="NCBI Taxonomy" id="2840911"/>
    <lineage>
        <taxon>Bacteria</taxon>
        <taxon>Bacillati</taxon>
        <taxon>Bacillota</taxon>
        <taxon>Clostridia</taxon>
        <taxon>Lachnospirales</taxon>
        <taxon>Lachnospiraceae</taxon>
        <taxon>Lachnospiraceae incertae sedis</taxon>
        <taxon>Candidatus Pullilachnospira</taxon>
    </lineage>
</organism>